<reference evidence="5 6" key="1">
    <citation type="submission" date="2011-10" db="EMBL/GenBank/DDBJ databases">
        <authorList>
            <person name="Genoscope - CEA"/>
        </authorList>
    </citation>
    <scope>NUCLEOTIDE SEQUENCE [LARGE SCALE GENOMIC DNA]</scope>
    <source>
        <strain evidence="5 6">RCC 1105</strain>
    </source>
</reference>
<keyword evidence="2" id="KW-0143">Chaperone</keyword>
<dbReference type="eggNOG" id="ENOG502QRY0">
    <property type="taxonomic scope" value="Eukaryota"/>
</dbReference>
<proteinExistence type="predicted"/>
<protein>
    <recommendedName>
        <fullName evidence="7">Chaperonin-like RbcX protein</fullName>
    </recommendedName>
</protein>
<name>K8EC01_9CHLO</name>
<dbReference type="GO" id="GO:0015979">
    <property type="term" value="P:photosynthesis"/>
    <property type="evidence" value="ECO:0007669"/>
    <property type="project" value="UniProtKB-KW"/>
</dbReference>
<keyword evidence="3" id="KW-0120">Carbon dioxide fixation</keyword>
<dbReference type="KEGG" id="bpg:Bathy03g01030"/>
<evidence type="ECO:0000256" key="4">
    <source>
        <dbReference type="SAM" id="MobiDB-lite"/>
    </source>
</evidence>
<keyword evidence="1" id="KW-0602">Photosynthesis</keyword>
<evidence type="ECO:0000256" key="1">
    <source>
        <dbReference type="ARBA" id="ARBA00022531"/>
    </source>
</evidence>
<dbReference type="InterPro" id="IPR038052">
    <property type="entry name" value="Chaperonin_RbcX_sf"/>
</dbReference>
<dbReference type="GO" id="GO:0044183">
    <property type="term" value="F:protein folding chaperone"/>
    <property type="evidence" value="ECO:0007669"/>
    <property type="project" value="InterPro"/>
</dbReference>
<evidence type="ECO:0000313" key="5">
    <source>
        <dbReference type="EMBL" id="CCO15399.1"/>
    </source>
</evidence>
<evidence type="ECO:0008006" key="7">
    <source>
        <dbReference type="Google" id="ProtNLM"/>
    </source>
</evidence>
<evidence type="ECO:0000256" key="2">
    <source>
        <dbReference type="ARBA" id="ARBA00023186"/>
    </source>
</evidence>
<dbReference type="InterPro" id="IPR003435">
    <property type="entry name" value="Chaperonin_RcbX"/>
</dbReference>
<sequence length="231" mass="26232">MVLMMRAPYFSPVVARHHNSFSEKVPNASSAFGHVTTNANTNFKRRRRTTENTKNKNNNRRRGTLIVRNGDLGGNYGDSFADVDNLLVNYFTFKALKSSLAQMQETDLSPGKGEYKWLYNFASVNYKNDGQKFIRALFAEGRRDHAERLIKQREDLLQRWIKRFADTGGLDCGVKMNRENLSLLREHMMNSVSFAEEGVGGIDLDGRGMDDAKDEGEAGEDEECEECDLQS</sequence>
<dbReference type="PANTHER" id="PTHR33791:SF1">
    <property type="entry name" value="RUBISCO CHAPERONE RBCX"/>
    <property type="match status" value="1"/>
</dbReference>
<organism evidence="5 6">
    <name type="scientific">Bathycoccus prasinos</name>
    <dbReference type="NCBI Taxonomy" id="41875"/>
    <lineage>
        <taxon>Eukaryota</taxon>
        <taxon>Viridiplantae</taxon>
        <taxon>Chlorophyta</taxon>
        <taxon>Mamiellophyceae</taxon>
        <taxon>Mamiellales</taxon>
        <taxon>Bathycoccaceae</taxon>
        <taxon>Bathycoccus</taxon>
    </lineage>
</organism>
<feature type="region of interest" description="Disordered" evidence="4">
    <location>
        <begin position="205"/>
        <end position="231"/>
    </location>
</feature>
<feature type="region of interest" description="Disordered" evidence="4">
    <location>
        <begin position="32"/>
        <end position="62"/>
    </location>
</feature>
<dbReference type="GeneID" id="19016641"/>
<dbReference type="Proteomes" id="UP000198341">
    <property type="component" value="Chromosome 3"/>
</dbReference>
<dbReference type="RefSeq" id="XP_007513962.1">
    <property type="nucleotide sequence ID" value="XM_007513900.1"/>
</dbReference>
<dbReference type="Gene3D" id="1.10.1200.210">
    <property type="entry name" value="Chaperonin-like RbcX"/>
    <property type="match status" value="1"/>
</dbReference>
<evidence type="ECO:0000313" key="6">
    <source>
        <dbReference type="Proteomes" id="UP000198341"/>
    </source>
</evidence>
<dbReference type="GO" id="GO:0015977">
    <property type="term" value="P:carbon fixation"/>
    <property type="evidence" value="ECO:0007669"/>
    <property type="project" value="UniProtKB-KW"/>
</dbReference>
<keyword evidence="6" id="KW-1185">Reference proteome</keyword>
<dbReference type="EMBL" id="FO082276">
    <property type="protein sequence ID" value="CCO15399.1"/>
    <property type="molecule type" value="Genomic_DNA"/>
</dbReference>
<gene>
    <name evidence="5" type="ORF">Bathy03g01030</name>
</gene>
<dbReference type="Pfam" id="PF02341">
    <property type="entry name" value="RbcX"/>
    <property type="match status" value="1"/>
</dbReference>
<evidence type="ECO:0000256" key="3">
    <source>
        <dbReference type="ARBA" id="ARBA00023300"/>
    </source>
</evidence>
<dbReference type="AlphaFoldDB" id="K8EC01"/>
<feature type="compositionally biased region" description="Acidic residues" evidence="4">
    <location>
        <begin position="212"/>
        <end position="231"/>
    </location>
</feature>
<dbReference type="SUPFAM" id="SSF158615">
    <property type="entry name" value="RbcX-like"/>
    <property type="match status" value="1"/>
</dbReference>
<dbReference type="GO" id="GO:0110102">
    <property type="term" value="P:ribulose bisphosphate carboxylase complex assembly"/>
    <property type="evidence" value="ECO:0007669"/>
    <property type="project" value="InterPro"/>
</dbReference>
<dbReference type="STRING" id="41875.K8EC01"/>
<dbReference type="PANTHER" id="PTHR33791">
    <property type="entry name" value="CHAPERONIN-LIKE RBCX PROTEIN 1, CHLOROPLASTIC"/>
    <property type="match status" value="1"/>
</dbReference>
<accession>K8EC01</accession>
<dbReference type="OrthoDB" id="546456at2759"/>